<gene>
    <name evidence="1" type="ORF">IAA73_06195</name>
</gene>
<dbReference type="PANTHER" id="PTHR41317:SF1">
    <property type="entry name" value="PD-(D_E)XK NUCLEASE FAMILY TRANSPOSASE"/>
    <property type="match status" value="1"/>
</dbReference>
<sequence>MSRFINPFTDVGFKRIFGQEINKDLLIDFLNSLFAGEKHILDIRFLDKEIVGETVEDRNSIYDVYCTNEDGEQFIVEMQNRSQVNFRERALFYLSRAVVRQGEKGSGWMFDLKAVYGIFFMNFRLDGLHDRLRSDIILADRMTHEMFCDKMRFVFLQLPVFNKDEDECETDFERWIYVLKNMETLQRLPFKARKAVFQKLEDIVDIASLSKEDRMKYDESIKVYRDNLVTRAAAIEEGKKEANIATARNMKADGLPVDFIVKYTGLTAEEIEAL</sequence>
<dbReference type="EMBL" id="JADIMG010000063">
    <property type="protein sequence ID" value="MBO8459904.1"/>
    <property type="molecule type" value="Genomic_DNA"/>
</dbReference>
<protein>
    <submittedName>
        <fullName evidence="1">PD-(D/E)XK nuclease family transposase</fullName>
    </submittedName>
</protein>
<proteinExistence type="predicted"/>
<dbReference type="NCBIfam" id="TIGR01784">
    <property type="entry name" value="T_den_put_tspse"/>
    <property type="match status" value="1"/>
</dbReference>
<evidence type="ECO:0000313" key="2">
    <source>
        <dbReference type="Proteomes" id="UP000823641"/>
    </source>
</evidence>
<dbReference type="InterPro" id="IPR010106">
    <property type="entry name" value="RpnA"/>
</dbReference>
<dbReference type="Pfam" id="PF12784">
    <property type="entry name" value="PDDEXK_2"/>
    <property type="match status" value="1"/>
</dbReference>
<evidence type="ECO:0000313" key="1">
    <source>
        <dbReference type="EMBL" id="MBO8459904.1"/>
    </source>
</evidence>
<dbReference type="Proteomes" id="UP000823641">
    <property type="component" value="Unassembled WGS sequence"/>
</dbReference>
<organism evidence="1 2">
    <name type="scientific">Candidatus Gallipaludibacter merdavium</name>
    <dbReference type="NCBI Taxonomy" id="2840839"/>
    <lineage>
        <taxon>Bacteria</taxon>
        <taxon>Pseudomonadati</taxon>
        <taxon>Bacteroidota</taxon>
        <taxon>Bacteroidia</taxon>
        <taxon>Bacteroidales</taxon>
        <taxon>Candidatus Gallipaludibacter</taxon>
    </lineage>
</organism>
<reference evidence="1" key="2">
    <citation type="journal article" date="2021" name="PeerJ">
        <title>Extensive microbial diversity within the chicken gut microbiome revealed by metagenomics and culture.</title>
        <authorList>
            <person name="Gilroy R."/>
            <person name="Ravi A."/>
            <person name="Getino M."/>
            <person name="Pursley I."/>
            <person name="Horton D.L."/>
            <person name="Alikhan N.F."/>
            <person name="Baker D."/>
            <person name="Gharbi K."/>
            <person name="Hall N."/>
            <person name="Watson M."/>
            <person name="Adriaenssens E.M."/>
            <person name="Foster-Nyarko E."/>
            <person name="Jarju S."/>
            <person name="Secka A."/>
            <person name="Antonio M."/>
            <person name="Oren A."/>
            <person name="Chaudhuri R.R."/>
            <person name="La Ragione R."/>
            <person name="Hildebrand F."/>
            <person name="Pallen M.J."/>
        </authorList>
    </citation>
    <scope>NUCLEOTIDE SEQUENCE</scope>
    <source>
        <strain evidence="1">G3-3990</strain>
    </source>
</reference>
<name>A0A9D9N4E8_9BACT</name>
<accession>A0A9D9N4E8</accession>
<comment type="caution">
    <text evidence="1">The sequence shown here is derived from an EMBL/GenBank/DDBJ whole genome shotgun (WGS) entry which is preliminary data.</text>
</comment>
<reference evidence="1" key="1">
    <citation type="submission" date="2020-10" db="EMBL/GenBank/DDBJ databases">
        <authorList>
            <person name="Gilroy R."/>
        </authorList>
    </citation>
    <scope>NUCLEOTIDE SEQUENCE</scope>
    <source>
        <strain evidence="1">G3-3990</strain>
    </source>
</reference>
<dbReference type="PANTHER" id="PTHR41317">
    <property type="entry name" value="PD-(D_E)XK NUCLEASE FAMILY TRANSPOSASE"/>
    <property type="match status" value="1"/>
</dbReference>
<dbReference type="AlphaFoldDB" id="A0A9D9N4E8"/>